<dbReference type="PANTHER" id="PTHR13211">
    <property type="entry name" value="TELOMERASE CAJAL BODY PROTEIN 1"/>
    <property type="match status" value="1"/>
</dbReference>
<dbReference type="InterPro" id="IPR015943">
    <property type="entry name" value="WD40/YVTN_repeat-like_dom_sf"/>
</dbReference>
<evidence type="ECO:0000313" key="1">
    <source>
        <dbReference type="EMBL" id="KAK1441920.1"/>
    </source>
</evidence>
<gene>
    <name evidence="1" type="ORF">BgAZ_502520</name>
</gene>
<keyword evidence="2" id="KW-1185">Reference proteome</keyword>
<organism evidence="1 2">
    <name type="scientific">Babesia gibsoni</name>
    <dbReference type="NCBI Taxonomy" id="33632"/>
    <lineage>
        <taxon>Eukaryota</taxon>
        <taxon>Sar</taxon>
        <taxon>Alveolata</taxon>
        <taxon>Apicomplexa</taxon>
        <taxon>Aconoidasida</taxon>
        <taxon>Piroplasmida</taxon>
        <taxon>Babesiidae</taxon>
        <taxon>Babesia</taxon>
    </lineage>
</organism>
<dbReference type="InterPro" id="IPR001680">
    <property type="entry name" value="WD40_rpt"/>
</dbReference>
<evidence type="ECO:0000313" key="2">
    <source>
        <dbReference type="Proteomes" id="UP001230268"/>
    </source>
</evidence>
<reference evidence="1" key="1">
    <citation type="submission" date="2023-08" db="EMBL/GenBank/DDBJ databases">
        <title>Draft sequence of the Babesia gibsoni genome.</title>
        <authorList>
            <person name="Yamagishi J.Y."/>
            <person name="Xuan X.X."/>
        </authorList>
    </citation>
    <scope>NUCLEOTIDE SEQUENCE</scope>
    <source>
        <strain evidence="1">Azabu</strain>
    </source>
</reference>
<comment type="caution">
    <text evidence="1">The sequence shown here is derived from an EMBL/GenBank/DDBJ whole genome shotgun (WGS) entry which is preliminary data.</text>
</comment>
<protein>
    <submittedName>
        <fullName evidence="1">Uncharacterized protein</fullName>
    </submittedName>
</protein>
<dbReference type="Proteomes" id="UP001230268">
    <property type="component" value="Unassembled WGS sequence"/>
</dbReference>
<accession>A0AAD8LG09</accession>
<dbReference type="PANTHER" id="PTHR13211:SF0">
    <property type="entry name" value="TELOMERASE CAJAL BODY PROTEIN 1"/>
    <property type="match status" value="1"/>
</dbReference>
<dbReference type="SMART" id="SM00320">
    <property type="entry name" value="WD40"/>
    <property type="match status" value="5"/>
</dbReference>
<name>A0AAD8LG09_BABGI</name>
<dbReference type="InterPro" id="IPR051150">
    <property type="entry name" value="SWT21/TCAB1_mRNA_Telomere"/>
</dbReference>
<proteinExistence type="predicted"/>
<dbReference type="InterPro" id="IPR036322">
    <property type="entry name" value="WD40_repeat_dom_sf"/>
</dbReference>
<sequence length="370" mass="41332">MQMSEWKPVSLDVDCSRKSNGSFSHVKIASFSPDGSSFITVLDDHCIAVYDTCHQLEGDSASHPDGLSTSHDAPLPAPAVIDGYDDVRSICFFPNYSASDPDSCCFLVAGRGTPIHLYDIRCGSHHFTYKPIDSHEELADVYSLDFHPLGKYFLAGGKGSVYVFDIESPGRGIEMRRLYTNRKSGQCGIISAITHNPYSSNVYACGDYNSNICVYDHNVSRYNSQFGPFRDNLLPIGPITQLRWIKDSMLLVGSRNDLYIRLFDIRSTCEEPLLRLRRPAKTNQRIEFDIRNDEIISGTSDGGIVMYSVSSEETKFEQKIAPVTVSSSKFHPTLPVLLTASGTRNYWSEPDEELSSAEVKLWRTSQSEDT</sequence>
<dbReference type="AlphaFoldDB" id="A0AAD8LG09"/>
<dbReference type="EMBL" id="JAVEPI010000005">
    <property type="protein sequence ID" value="KAK1441920.1"/>
    <property type="molecule type" value="Genomic_DNA"/>
</dbReference>
<dbReference type="Pfam" id="PF00400">
    <property type="entry name" value="WD40"/>
    <property type="match status" value="1"/>
</dbReference>
<dbReference type="Gene3D" id="2.130.10.10">
    <property type="entry name" value="YVTN repeat-like/Quinoprotein amine dehydrogenase"/>
    <property type="match status" value="1"/>
</dbReference>
<dbReference type="SUPFAM" id="SSF50978">
    <property type="entry name" value="WD40 repeat-like"/>
    <property type="match status" value="1"/>
</dbReference>